<protein>
    <submittedName>
        <fullName evidence="5">Microcin C transport system substrate-binding protein</fullName>
    </submittedName>
</protein>
<keyword evidence="6" id="KW-1185">Reference proteome</keyword>
<comment type="caution">
    <text evidence="5">The sequence shown here is derived from an EMBL/GenBank/DDBJ whole genome shotgun (WGS) entry which is preliminary data.</text>
</comment>
<dbReference type="GO" id="GO:1904680">
    <property type="term" value="F:peptide transmembrane transporter activity"/>
    <property type="evidence" value="ECO:0007669"/>
    <property type="project" value="TreeGrafter"/>
</dbReference>
<dbReference type="Proteomes" id="UP000295678">
    <property type="component" value="Unassembled WGS sequence"/>
</dbReference>
<dbReference type="PANTHER" id="PTHR30290:SF64">
    <property type="entry name" value="ABC TRANSPORTER PERIPLASMIC BINDING PROTEIN"/>
    <property type="match status" value="1"/>
</dbReference>
<comment type="similarity">
    <text evidence="2">Belongs to the bacterial solute-binding protein 5 family.</text>
</comment>
<evidence type="ECO:0000256" key="1">
    <source>
        <dbReference type="ARBA" id="ARBA00004418"/>
    </source>
</evidence>
<dbReference type="Gene3D" id="3.40.190.10">
    <property type="entry name" value="Periplasmic binding protein-like II"/>
    <property type="match status" value="1"/>
</dbReference>
<feature type="domain" description="Solute-binding protein family 5" evidence="4">
    <location>
        <begin position="113"/>
        <end position="510"/>
    </location>
</feature>
<keyword evidence="3" id="KW-0732">Signal</keyword>
<gene>
    <name evidence="5" type="ORF">EDC22_108136</name>
</gene>
<name>A0A4R3M8A2_9HYPH</name>
<evidence type="ECO:0000256" key="2">
    <source>
        <dbReference type="ARBA" id="ARBA00005695"/>
    </source>
</evidence>
<dbReference type="GO" id="GO:0015833">
    <property type="term" value="P:peptide transport"/>
    <property type="evidence" value="ECO:0007669"/>
    <property type="project" value="TreeGrafter"/>
</dbReference>
<dbReference type="RefSeq" id="WP_132807225.1">
    <property type="nucleotide sequence ID" value="NZ_SMAK01000008.1"/>
</dbReference>
<dbReference type="InterPro" id="IPR000914">
    <property type="entry name" value="SBP_5_dom"/>
</dbReference>
<proteinExistence type="inferred from homology"/>
<evidence type="ECO:0000256" key="3">
    <source>
        <dbReference type="ARBA" id="ARBA00022729"/>
    </source>
</evidence>
<reference evidence="5 6" key="1">
    <citation type="submission" date="2019-03" db="EMBL/GenBank/DDBJ databases">
        <title>Genomic Encyclopedia of Type Strains, Phase IV (KMG-IV): sequencing the most valuable type-strain genomes for metagenomic binning, comparative biology and taxonomic classification.</title>
        <authorList>
            <person name="Goeker M."/>
        </authorList>
    </citation>
    <scope>NUCLEOTIDE SEQUENCE [LARGE SCALE GENOMIC DNA]</scope>
    <source>
        <strain evidence="5 6">DSM 19345</strain>
    </source>
</reference>
<dbReference type="SUPFAM" id="SSF53850">
    <property type="entry name" value="Periplasmic binding protein-like II"/>
    <property type="match status" value="1"/>
</dbReference>
<dbReference type="EMBL" id="SMAK01000008">
    <property type="protein sequence ID" value="TCT08823.1"/>
    <property type="molecule type" value="Genomic_DNA"/>
</dbReference>
<evidence type="ECO:0000313" key="6">
    <source>
        <dbReference type="Proteomes" id="UP000295678"/>
    </source>
</evidence>
<dbReference type="Gene3D" id="3.10.105.10">
    <property type="entry name" value="Dipeptide-binding Protein, Domain 3"/>
    <property type="match status" value="1"/>
</dbReference>
<dbReference type="CDD" id="cd08497">
    <property type="entry name" value="MbnE-like"/>
    <property type="match status" value="1"/>
</dbReference>
<dbReference type="Pfam" id="PF00496">
    <property type="entry name" value="SBP_bac_5"/>
    <property type="match status" value="1"/>
</dbReference>
<evidence type="ECO:0000313" key="5">
    <source>
        <dbReference type="EMBL" id="TCT08823.1"/>
    </source>
</evidence>
<dbReference type="InterPro" id="IPR030678">
    <property type="entry name" value="Peptide/Ni-bd"/>
</dbReference>
<evidence type="ECO:0000259" key="4">
    <source>
        <dbReference type="Pfam" id="PF00496"/>
    </source>
</evidence>
<dbReference type="OrthoDB" id="9803988at2"/>
<accession>A0A4R3M8A2</accession>
<organism evidence="5 6">
    <name type="scientific">Tepidamorphus gemmatus</name>
    <dbReference type="NCBI Taxonomy" id="747076"/>
    <lineage>
        <taxon>Bacteria</taxon>
        <taxon>Pseudomonadati</taxon>
        <taxon>Pseudomonadota</taxon>
        <taxon>Alphaproteobacteria</taxon>
        <taxon>Hyphomicrobiales</taxon>
        <taxon>Tepidamorphaceae</taxon>
        <taxon>Tepidamorphus</taxon>
    </lineage>
</organism>
<dbReference type="AlphaFoldDB" id="A0A4R3M8A2"/>
<sequence>MLSRRDVLTAGAAVCLSPLLPCRSTAATGRRHGMSVFGDLKYPEGFTAFDYVNPDAPKGGVLSLVPSSWAFNQNPQTFNSLNTLILRGDAPVGLDMIFDSLMVRALDEPDAMYGLVAESVEISADGNTYRFHLRPEARWHDGTALTAEDVAFSLTTLKAQGHPIISQTIREMEAAEAIGASEVEVRFSGRQSRDLAFTVAGLPIISKAYYQSRPFDATTMEPPMASGPYKVGRFGAGRFIEYERVEDYWAADLPVVRGQHNFRIIRFEFYRDRDVAFEAFKAGQYLFREEFTARTWSTGYDFPAVADGRVVRITLPDDTPSGAQGWFINTRRAKFADPRVREALICAFDFEWTNRTLFFGLYKRTHSFFQKSDMMAEGLPDAAELALLEPWRGEVPDEVFGEPYSPPVSDGSGQDRRLLRQAAWLLREAGWTVEQGVLRNADGEVMRIEFLDRDPSFERIVQPYIRNLRLLGIDAISRTVDPAQFQSRMNSFDFDIVPQRYSLSPTPGEAIKQFWASSMAEVEGSRNLSGIRSPAIDALTDAVINAGTRAEMVTAARALDRVLRAGRYWIPHWYKAEHNIACWNIYERPEQKPTYGLGVLQTWWVDAERARALGLGD</sequence>
<comment type="subcellular location">
    <subcellularLocation>
        <location evidence="1">Periplasm</location>
    </subcellularLocation>
</comment>
<dbReference type="PIRSF" id="PIRSF002741">
    <property type="entry name" value="MppA"/>
    <property type="match status" value="1"/>
</dbReference>
<dbReference type="GO" id="GO:0042884">
    <property type="term" value="P:microcin transport"/>
    <property type="evidence" value="ECO:0007669"/>
    <property type="project" value="TreeGrafter"/>
</dbReference>
<dbReference type="GO" id="GO:0030288">
    <property type="term" value="C:outer membrane-bounded periplasmic space"/>
    <property type="evidence" value="ECO:0007669"/>
    <property type="project" value="TreeGrafter"/>
</dbReference>
<dbReference type="GO" id="GO:0043190">
    <property type="term" value="C:ATP-binding cassette (ABC) transporter complex"/>
    <property type="evidence" value="ECO:0007669"/>
    <property type="project" value="InterPro"/>
</dbReference>
<dbReference type="InterPro" id="IPR039424">
    <property type="entry name" value="SBP_5"/>
</dbReference>
<dbReference type="PANTHER" id="PTHR30290">
    <property type="entry name" value="PERIPLASMIC BINDING COMPONENT OF ABC TRANSPORTER"/>
    <property type="match status" value="1"/>
</dbReference>